<reference evidence="11" key="1">
    <citation type="journal article" date="2019" name="Int. J. Syst. Evol. Microbiol.">
        <title>The Global Catalogue of Microorganisms (GCM) 10K type strain sequencing project: providing services to taxonomists for standard genome sequencing and annotation.</title>
        <authorList>
            <consortium name="The Broad Institute Genomics Platform"/>
            <consortium name="The Broad Institute Genome Sequencing Center for Infectious Disease"/>
            <person name="Wu L."/>
            <person name="Ma J."/>
        </authorList>
    </citation>
    <scope>NUCLEOTIDE SEQUENCE [LARGE SCALE GENOMIC DNA]</scope>
    <source>
        <strain evidence="11">CCM 7043</strain>
    </source>
</reference>
<evidence type="ECO:0000256" key="2">
    <source>
        <dbReference type="ARBA" id="ARBA00008537"/>
    </source>
</evidence>
<comment type="subcellular location">
    <subcellularLocation>
        <location evidence="1">Cell membrane</location>
        <topology evidence="1">Multi-pass membrane protein</topology>
    </subcellularLocation>
</comment>
<feature type="transmembrane region" description="Helical" evidence="8">
    <location>
        <begin position="84"/>
        <end position="106"/>
    </location>
</feature>
<evidence type="ECO:0000313" key="11">
    <source>
        <dbReference type="Proteomes" id="UP001597114"/>
    </source>
</evidence>
<dbReference type="Proteomes" id="UP001597114">
    <property type="component" value="Unassembled WGS sequence"/>
</dbReference>
<evidence type="ECO:0000313" key="10">
    <source>
        <dbReference type="EMBL" id="MFD1517455.1"/>
    </source>
</evidence>
<keyword evidence="11" id="KW-1185">Reference proteome</keyword>
<feature type="domain" description="Major facilitator superfamily (MFS) profile" evidence="9">
    <location>
        <begin position="14"/>
        <end position="458"/>
    </location>
</feature>
<evidence type="ECO:0000256" key="8">
    <source>
        <dbReference type="SAM" id="Phobius"/>
    </source>
</evidence>
<dbReference type="Pfam" id="PF07690">
    <property type="entry name" value="MFS_1"/>
    <property type="match status" value="1"/>
</dbReference>
<dbReference type="RefSeq" id="WP_344720960.1">
    <property type="nucleotide sequence ID" value="NZ_BAAAUS010000007.1"/>
</dbReference>
<feature type="transmembrane region" description="Helical" evidence="8">
    <location>
        <begin position="404"/>
        <end position="423"/>
    </location>
</feature>
<feature type="transmembrane region" description="Helical" evidence="8">
    <location>
        <begin position="231"/>
        <end position="249"/>
    </location>
</feature>
<keyword evidence="7 8" id="KW-0472">Membrane</keyword>
<comment type="caution">
    <text evidence="10">The sequence shown here is derived from an EMBL/GenBank/DDBJ whole genome shotgun (WGS) entry which is preliminary data.</text>
</comment>
<feature type="transmembrane region" description="Helical" evidence="8">
    <location>
        <begin position="299"/>
        <end position="320"/>
    </location>
</feature>
<dbReference type="Gene3D" id="1.20.1250.20">
    <property type="entry name" value="MFS general substrate transporter like domains"/>
    <property type="match status" value="1"/>
</dbReference>
<dbReference type="InterPro" id="IPR036259">
    <property type="entry name" value="MFS_trans_sf"/>
</dbReference>
<keyword evidence="5 8" id="KW-0812">Transmembrane</keyword>
<evidence type="ECO:0000256" key="6">
    <source>
        <dbReference type="ARBA" id="ARBA00022989"/>
    </source>
</evidence>
<dbReference type="CDD" id="cd17321">
    <property type="entry name" value="MFS_MMR_MDR_like"/>
    <property type="match status" value="1"/>
</dbReference>
<organism evidence="10 11">
    <name type="scientific">Pseudonocardia yunnanensis</name>
    <dbReference type="NCBI Taxonomy" id="58107"/>
    <lineage>
        <taxon>Bacteria</taxon>
        <taxon>Bacillati</taxon>
        <taxon>Actinomycetota</taxon>
        <taxon>Actinomycetes</taxon>
        <taxon>Pseudonocardiales</taxon>
        <taxon>Pseudonocardiaceae</taxon>
        <taxon>Pseudonocardia</taxon>
    </lineage>
</organism>
<dbReference type="EMBL" id="JBHUCO010000009">
    <property type="protein sequence ID" value="MFD1517455.1"/>
    <property type="molecule type" value="Genomic_DNA"/>
</dbReference>
<dbReference type="SUPFAM" id="SSF103473">
    <property type="entry name" value="MFS general substrate transporter"/>
    <property type="match status" value="1"/>
</dbReference>
<dbReference type="PRINTS" id="PR01036">
    <property type="entry name" value="TCRTETB"/>
</dbReference>
<evidence type="ECO:0000259" key="9">
    <source>
        <dbReference type="PROSITE" id="PS50850"/>
    </source>
</evidence>
<dbReference type="InterPro" id="IPR004638">
    <property type="entry name" value="EmrB-like"/>
</dbReference>
<keyword evidence="6 8" id="KW-1133">Transmembrane helix</keyword>
<dbReference type="PANTHER" id="PTHR42718:SF9">
    <property type="entry name" value="MAJOR FACILITATOR SUPERFAMILY MULTIDRUG TRANSPORTER MFSC"/>
    <property type="match status" value="1"/>
</dbReference>
<sequence length="475" mass="49454">MSESEFGQRRKSAILAISCMGVFVVGLDNTIINLALPSIGRELQASVSNLQWVIDAYTVVLASLLLLAGSVGDRIGRKRVFRTGLVLFGLGSLLCSIAPSIQLLIVFRMLQAVGGSMLNPSSVSIITNTFRERGERARAIGIWGSVAGLSWALGPVLGGLLVDVAGWRSVFWINTPIALVAVVLVARFVPESRADRPRSLDPIGQLLVIALLATVTYAIIEAPQLGIRSPWIIGCAVVAVVSAIAFVRYEKRTNEPLLNMGFFASAPFSGAALIAVGSYGTVAGFLFLNALYLQETRGFSPLSAGLLTLPAAIMIALLAPMSGRVGGNHPRIPVTVGTLAMAVSSFLLAQLTEHSPLWQVTGAYAVFGLGFGFINPAITNGAVSGMPPSQAGVAAAVASAGRQVGATLGVAVLGSVVTARIVGPVSTGFVSAAHLGWLIMAAAGLGLFAVGLLTTGRWALRTVQVFDEPLTVRAE</sequence>
<proteinExistence type="inferred from homology"/>
<dbReference type="PANTHER" id="PTHR42718">
    <property type="entry name" value="MAJOR FACILITATOR SUPERFAMILY MULTIDRUG TRANSPORTER MFSC"/>
    <property type="match status" value="1"/>
</dbReference>
<feature type="transmembrane region" description="Helical" evidence="8">
    <location>
        <begin position="52"/>
        <end position="72"/>
    </location>
</feature>
<feature type="transmembrane region" description="Helical" evidence="8">
    <location>
        <begin position="12"/>
        <end position="32"/>
    </location>
</feature>
<evidence type="ECO:0000256" key="4">
    <source>
        <dbReference type="ARBA" id="ARBA00022475"/>
    </source>
</evidence>
<evidence type="ECO:0000256" key="3">
    <source>
        <dbReference type="ARBA" id="ARBA00022448"/>
    </source>
</evidence>
<dbReference type="NCBIfam" id="TIGR00711">
    <property type="entry name" value="efflux_EmrB"/>
    <property type="match status" value="1"/>
</dbReference>
<dbReference type="InterPro" id="IPR020846">
    <property type="entry name" value="MFS_dom"/>
</dbReference>
<feature type="transmembrane region" description="Helical" evidence="8">
    <location>
        <begin position="261"/>
        <end position="287"/>
    </location>
</feature>
<feature type="transmembrane region" description="Helical" evidence="8">
    <location>
        <begin position="202"/>
        <end position="219"/>
    </location>
</feature>
<dbReference type="Gene3D" id="1.20.1720.10">
    <property type="entry name" value="Multidrug resistance protein D"/>
    <property type="match status" value="1"/>
</dbReference>
<feature type="transmembrane region" description="Helical" evidence="8">
    <location>
        <begin position="142"/>
        <end position="165"/>
    </location>
</feature>
<protein>
    <submittedName>
        <fullName evidence="10">MFS transporter</fullName>
    </submittedName>
</protein>
<dbReference type="PROSITE" id="PS50850">
    <property type="entry name" value="MFS"/>
    <property type="match status" value="1"/>
</dbReference>
<feature type="transmembrane region" description="Helical" evidence="8">
    <location>
        <begin position="171"/>
        <end position="190"/>
    </location>
</feature>
<evidence type="ECO:0000256" key="7">
    <source>
        <dbReference type="ARBA" id="ARBA00023136"/>
    </source>
</evidence>
<feature type="transmembrane region" description="Helical" evidence="8">
    <location>
        <begin position="363"/>
        <end position="383"/>
    </location>
</feature>
<comment type="similarity">
    <text evidence="2">Belongs to the major facilitator superfamily. EmrB family.</text>
</comment>
<name>A0ABW4ETD6_9PSEU</name>
<evidence type="ECO:0000256" key="1">
    <source>
        <dbReference type="ARBA" id="ARBA00004651"/>
    </source>
</evidence>
<feature type="transmembrane region" description="Helical" evidence="8">
    <location>
        <begin position="435"/>
        <end position="454"/>
    </location>
</feature>
<keyword evidence="3" id="KW-0813">Transport</keyword>
<accession>A0ABW4ETD6</accession>
<gene>
    <name evidence="10" type="ORF">ACFSJD_08155</name>
</gene>
<dbReference type="InterPro" id="IPR011701">
    <property type="entry name" value="MFS"/>
</dbReference>
<evidence type="ECO:0000256" key="5">
    <source>
        <dbReference type="ARBA" id="ARBA00022692"/>
    </source>
</evidence>
<keyword evidence="4" id="KW-1003">Cell membrane</keyword>